<evidence type="ECO:0000256" key="7">
    <source>
        <dbReference type="RuleBase" id="RU365001"/>
    </source>
</evidence>
<keyword evidence="9" id="KW-1185">Reference proteome</keyword>
<keyword evidence="7" id="KW-0809">Transit peptide</keyword>
<dbReference type="NCBIfam" id="TIGR01289">
    <property type="entry name" value="LPOR"/>
    <property type="match status" value="1"/>
</dbReference>
<dbReference type="PRINTS" id="PR00081">
    <property type="entry name" value="GDHRDH"/>
</dbReference>
<dbReference type="Pfam" id="PF00106">
    <property type="entry name" value="adh_short"/>
    <property type="match status" value="1"/>
</dbReference>
<name>A0A5D2LI04_GOSTO</name>
<dbReference type="GO" id="GO:0009507">
    <property type="term" value="C:chloroplast"/>
    <property type="evidence" value="ECO:0007669"/>
    <property type="project" value="UniProtKB-SubCell"/>
</dbReference>
<evidence type="ECO:0000313" key="8">
    <source>
        <dbReference type="EMBL" id="TYH77783.1"/>
    </source>
</evidence>
<dbReference type="EMBL" id="CM017626">
    <property type="protein sequence ID" value="TYH77783.1"/>
    <property type="molecule type" value="Genomic_DNA"/>
</dbReference>
<comment type="subcellular location">
    <subcellularLocation>
        <location evidence="7">Plastid</location>
        <location evidence="7">Chloroplast</location>
    </subcellularLocation>
</comment>
<dbReference type="PANTHER" id="PTHR44419">
    <property type="entry name" value="PROTOCHLOROPHYLLIDE REDUCTASE C, CHLOROPLASTIC"/>
    <property type="match status" value="1"/>
</dbReference>
<accession>A0A5D2LI04</accession>
<dbReference type="CDD" id="cd09810">
    <property type="entry name" value="LPOR_like_SDR_c_like"/>
    <property type="match status" value="1"/>
</dbReference>
<dbReference type="SUPFAM" id="SSF51735">
    <property type="entry name" value="NAD(P)-binding Rossmann-fold domains"/>
    <property type="match status" value="1"/>
</dbReference>
<dbReference type="EC" id="1.3.1.33" evidence="7"/>
<dbReference type="InterPro" id="IPR002347">
    <property type="entry name" value="SDR_fam"/>
</dbReference>
<keyword evidence="3 7" id="KW-0602">Photosynthesis</keyword>
<evidence type="ECO:0000313" key="9">
    <source>
        <dbReference type="Proteomes" id="UP000322667"/>
    </source>
</evidence>
<evidence type="ECO:0000256" key="4">
    <source>
        <dbReference type="ARBA" id="ARBA00022857"/>
    </source>
</evidence>
<dbReference type="GO" id="GO:0016630">
    <property type="term" value="F:protochlorophyllide reductase activity"/>
    <property type="evidence" value="ECO:0007669"/>
    <property type="project" value="UniProtKB-EC"/>
</dbReference>
<proteinExistence type="inferred from homology"/>
<dbReference type="Proteomes" id="UP000322667">
    <property type="component" value="Chromosome D04"/>
</dbReference>
<keyword evidence="4 7" id="KW-0521">NADP</keyword>
<reference evidence="8 9" key="1">
    <citation type="submission" date="2019-07" db="EMBL/GenBank/DDBJ databases">
        <title>WGS assembly of Gossypium tomentosum.</title>
        <authorList>
            <person name="Chen Z.J."/>
            <person name="Sreedasyam A."/>
            <person name="Ando A."/>
            <person name="Song Q."/>
            <person name="De L."/>
            <person name="Hulse-Kemp A."/>
            <person name="Ding M."/>
            <person name="Ye W."/>
            <person name="Kirkbride R."/>
            <person name="Jenkins J."/>
            <person name="Plott C."/>
            <person name="Lovell J."/>
            <person name="Lin Y.-M."/>
            <person name="Vaughn R."/>
            <person name="Liu B."/>
            <person name="Li W."/>
            <person name="Simpson S."/>
            <person name="Scheffler B."/>
            <person name="Saski C."/>
            <person name="Grover C."/>
            <person name="Hu G."/>
            <person name="Conover J."/>
            <person name="Carlson J."/>
            <person name="Shu S."/>
            <person name="Boston L."/>
            <person name="Williams M."/>
            <person name="Peterson D."/>
            <person name="Mcgee K."/>
            <person name="Jones D."/>
            <person name="Wendel J."/>
            <person name="Stelly D."/>
            <person name="Grimwood J."/>
            <person name="Schmutz J."/>
        </authorList>
    </citation>
    <scope>NUCLEOTIDE SEQUENCE [LARGE SCALE GENOMIC DNA]</scope>
    <source>
        <strain evidence="8">7179.01</strain>
    </source>
</reference>
<keyword evidence="5 7" id="KW-0560">Oxidoreductase</keyword>
<keyword evidence="6 7" id="KW-0149">Chlorophyll biosynthesis</keyword>
<dbReference type="UniPathway" id="UPA00668"/>
<protein>
    <recommendedName>
        <fullName evidence="7">NADPH-protochlorophyllide oxidoreductase</fullName>
        <ecNumber evidence="7">1.3.1.33</ecNumber>
    </recommendedName>
</protein>
<comment type="function">
    <text evidence="7">Phototransformation of protochlorophyllide (Pchlide) to chlorophyllide (Chlide).</text>
</comment>
<keyword evidence="7" id="KW-0150">Chloroplast</keyword>
<keyword evidence="7" id="KW-0934">Plastid</keyword>
<dbReference type="Gene3D" id="3.40.50.720">
    <property type="entry name" value="NAD(P)-binding Rossmann-like Domain"/>
    <property type="match status" value="1"/>
</dbReference>
<organism evidence="8 9">
    <name type="scientific">Gossypium tomentosum</name>
    <name type="common">Hawaiian cotton</name>
    <name type="synonym">Gossypium sandvicense</name>
    <dbReference type="NCBI Taxonomy" id="34277"/>
    <lineage>
        <taxon>Eukaryota</taxon>
        <taxon>Viridiplantae</taxon>
        <taxon>Streptophyta</taxon>
        <taxon>Embryophyta</taxon>
        <taxon>Tracheophyta</taxon>
        <taxon>Spermatophyta</taxon>
        <taxon>Magnoliopsida</taxon>
        <taxon>eudicotyledons</taxon>
        <taxon>Gunneridae</taxon>
        <taxon>Pentapetalae</taxon>
        <taxon>rosids</taxon>
        <taxon>malvids</taxon>
        <taxon>Malvales</taxon>
        <taxon>Malvaceae</taxon>
        <taxon>Malvoideae</taxon>
        <taxon>Gossypium</taxon>
    </lineage>
</organism>
<comment type="pathway">
    <text evidence="1 7">Porphyrin-containing compound metabolism; chlorophyll biosynthesis.</text>
</comment>
<evidence type="ECO:0000256" key="6">
    <source>
        <dbReference type="ARBA" id="ARBA00023171"/>
    </source>
</evidence>
<evidence type="ECO:0000256" key="2">
    <source>
        <dbReference type="ARBA" id="ARBA00005821"/>
    </source>
</evidence>
<sequence>MALQAASLLPPTISIHKEAKSNACLKETTLFGVPFSTHFSFPLHLTQELRKKGVAAGIVRAQTAATTPAVDRAAPQGKKTLRKGTVIITGASSGLGLATAKALAETGEWHVIMACRNFLKAEKAAKSVGITKESYSVMHLDLASLESVRQFADTFRRSGRPLDALVCNAAVYLPTAKEPTYTAEGFELSVGTNHLGHFLLARLLLDDLKQSDYPYKRLIIVGSITGNTNTLAGNVPPKANLGDLRGLAGGLNGIQSSAMIDGGDFDGAKAYKDRKVCNMLTMQEFHRRYNEETGITFASLYPGCIATTGLFREHIPLFRLLFPPFQKYITKGYVSEEEAGGRLAQVVSDPSLTKSGVYWSWNKNSESFENQLSKEASDAEKARKLWEVSEKLVGLA</sequence>
<dbReference type="InterPro" id="IPR036291">
    <property type="entry name" value="NAD(P)-bd_dom_sf"/>
</dbReference>
<evidence type="ECO:0000256" key="3">
    <source>
        <dbReference type="ARBA" id="ARBA00022531"/>
    </source>
</evidence>
<dbReference type="AlphaFoldDB" id="A0A5D2LI04"/>
<comment type="similarity">
    <text evidence="2 7">Belongs to the short-chain dehydrogenases/reductases (SDR) family. POR subfamily.</text>
</comment>
<dbReference type="InterPro" id="IPR005979">
    <property type="entry name" value="Prochl_reduct"/>
</dbReference>
<gene>
    <name evidence="8" type="ORF">ES332_D04G178700v1</name>
</gene>
<dbReference type="GO" id="GO:0015995">
    <property type="term" value="P:chlorophyll biosynthetic process"/>
    <property type="evidence" value="ECO:0007669"/>
    <property type="project" value="UniProtKB-UniPathway"/>
</dbReference>
<dbReference type="GO" id="GO:0015979">
    <property type="term" value="P:photosynthesis"/>
    <property type="evidence" value="ECO:0007669"/>
    <property type="project" value="UniProtKB-KW"/>
</dbReference>
<evidence type="ECO:0000256" key="5">
    <source>
        <dbReference type="ARBA" id="ARBA00023002"/>
    </source>
</evidence>
<evidence type="ECO:0000256" key="1">
    <source>
        <dbReference type="ARBA" id="ARBA00005173"/>
    </source>
</evidence>
<dbReference type="PANTHER" id="PTHR44419:SF23">
    <property type="entry name" value="NADPH-PROTOCHLOROPHYLLIDE OXIDOREDUCTASE"/>
    <property type="match status" value="1"/>
</dbReference>
<comment type="catalytic activity">
    <reaction evidence="7">
        <text>chlorophyllide a + NADP(+) = protochlorophyllide a + NADPH + H(+)</text>
        <dbReference type="Rhea" id="RHEA:11132"/>
        <dbReference type="ChEBI" id="CHEBI:15378"/>
        <dbReference type="ChEBI" id="CHEBI:57783"/>
        <dbReference type="ChEBI" id="CHEBI:58349"/>
        <dbReference type="ChEBI" id="CHEBI:83348"/>
        <dbReference type="ChEBI" id="CHEBI:83350"/>
        <dbReference type="EC" id="1.3.1.33"/>
    </reaction>
</comment>